<dbReference type="EMBL" id="BAAAOH010000001">
    <property type="protein sequence ID" value="GAA1980140.1"/>
    <property type="molecule type" value="Genomic_DNA"/>
</dbReference>
<name>A0ABP5DIY1_9MICO</name>
<feature type="transmembrane region" description="Helical" evidence="1">
    <location>
        <begin position="74"/>
        <end position="94"/>
    </location>
</feature>
<feature type="transmembrane region" description="Helical" evidence="1">
    <location>
        <begin position="133"/>
        <end position="151"/>
    </location>
</feature>
<evidence type="ECO:0000313" key="2">
    <source>
        <dbReference type="EMBL" id="GAA1980140.1"/>
    </source>
</evidence>
<keyword evidence="1" id="KW-1133">Transmembrane helix</keyword>
<evidence type="ECO:0000313" key="3">
    <source>
        <dbReference type="Proteomes" id="UP001500326"/>
    </source>
</evidence>
<reference evidence="3" key="1">
    <citation type="journal article" date="2019" name="Int. J. Syst. Evol. Microbiol.">
        <title>The Global Catalogue of Microorganisms (GCM) 10K type strain sequencing project: providing services to taxonomists for standard genome sequencing and annotation.</title>
        <authorList>
            <consortium name="The Broad Institute Genomics Platform"/>
            <consortium name="The Broad Institute Genome Sequencing Center for Infectious Disease"/>
            <person name="Wu L."/>
            <person name="Ma J."/>
        </authorList>
    </citation>
    <scope>NUCLEOTIDE SEQUENCE [LARGE SCALE GENOMIC DNA]</scope>
    <source>
        <strain evidence="3">JCM 14902</strain>
    </source>
</reference>
<keyword evidence="3" id="KW-1185">Reference proteome</keyword>
<dbReference type="Pfam" id="PF09948">
    <property type="entry name" value="PpoB2"/>
    <property type="match status" value="1"/>
</dbReference>
<sequence length="255" mass="27286">MSARLRLRGVSGLLRRPPAPGLLVASIIGWAALVWSVASDGAEQAGDTGRTLHAAHVMDAASQTVGSTLMPHSVAMWLAMILAMTPLLLLREVGRLWRGSLRRRRLPTIAVFLAGHGLVWVLLGLVVVPLSQLIAASAGSIWLAVALTLIWQCSPLRQRSLNACHRAPTLRVFGAVAHGDAWRYGVITGGACAAACGPIMLLVLIAPEFHVAAMVVATVILTAERYQPARQPRWRLPLAPESPEWRGVRAGAALR</sequence>
<accession>A0ABP5DIY1</accession>
<feature type="transmembrane region" description="Helical" evidence="1">
    <location>
        <begin position="21"/>
        <end position="38"/>
    </location>
</feature>
<protein>
    <recommendedName>
        <fullName evidence="4">DUF2182 domain-containing protein</fullName>
    </recommendedName>
</protein>
<dbReference type="InterPro" id="IPR018688">
    <property type="entry name" value="PpoB2-like"/>
</dbReference>
<gene>
    <name evidence="2" type="ORF">GCM10009777_11970</name>
</gene>
<keyword evidence="1" id="KW-0472">Membrane</keyword>
<dbReference type="Proteomes" id="UP001500326">
    <property type="component" value="Unassembled WGS sequence"/>
</dbReference>
<evidence type="ECO:0000256" key="1">
    <source>
        <dbReference type="SAM" id="Phobius"/>
    </source>
</evidence>
<evidence type="ECO:0008006" key="4">
    <source>
        <dbReference type="Google" id="ProtNLM"/>
    </source>
</evidence>
<organism evidence="2 3">
    <name type="scientific">Microbacterium pumilum</name>
    <dbReference type="NCBI Taxonomy" id="344165"/>
    <lineage>
        <taxon>Bacteria</taxon>
        <taxon>Bacillati</taxon>
        <taxon>Actinomycetota</taxon>
        <taxon>Actinomycetes</taxon>
        <taxon>Micrococcales</taxon>
        <taxon>Microbacteriaceae</taxon>
        <taxon>Microbacterium</taxon>
    </lineage>
</organism>
<proteinExistence type="predicted"/>
<feature type="transmembrane region" description="Helical" evidence="1">
    <location>
        <begin position="181"/>
        <end position="203"/>
    </location>
</feature>
<keyword evidence="1" id="KW-0812">Transmembrane</keyword>
<comment type="caution">
    <text evidence="2">The sequence shown here is derived from an EMBL/GenBank/DDBJ whole genome shotgun (WGS) entry which is preliminary data.</text>
</comment>
<feature type="transmembrane region" description="Helical" evidence="1">
    <location>
        <begin position="106"/>
        <end position="127"/>
    </location>
</feature>
<dbReference type="RefSeq" id="WP_344059468.1">
    <property type="nucleotide sequence ID" value="NZ_BAAAOH010000001.1"/>
</dbReference>